<evidence type="ECO:0000313" key="1">
    <source>
        <dbReference type="EMBL" id="KDO02243.1"/>
    </source>
</evidence>
<dbReference type="AlphaFoldDB" id="A0A8E1BZD9"/>
<dbReference type="Proteomes" id="UP000027161">
    <property type="component" value="Unassembled WGS sequence"/>
</dbReference>
<sequence>MKSQSFQAIQPSEVPVKINGNISYKKRREELNEVVKRHIEMKKQTQKNKE</sequence>
<dbReference type="EMBL" id="JFKF01000199">
    <property type="protein sequence ID" value="KDO02243.1"/>
    <property type="molecule type" value="Genomic_DNA"/>
</dbReference>
<gene>
    <name evidence="1" type="ORF">REISMN_08225</name>
</gene>
<keyword evidence="1" id="KW-0614">Plasmid</keyword>
<evidence type="ECO:0000313" key="2">
    <source>
        <dbReference type="Proteomes" id="UP000027161"/>
    </source>
</evidence>
<protein>
    <submittedName>
        <fullName evidence="1">Uncharacterized protein</fullName>
    </submittedName>
</protein>
<accession>A0A8E1BZD9</accession>
<name>A0A8E1BZD9_9RICK</name>
<proteinExistence type="predicted"/>
<organism evidence="1 2">
    <name type="scientific">Rickettsia tamurae subsp. buchneri</name>
    <dbReference type="NCBI Taxonomy" id="1462938"/>
    <lineage>
        <taxon>Bacteria</taxon>
        <taxon>Pseudomonadati</taxon>
        <taxon>Pseudomonadota</taxon>
        <taxon>Alphaproteobacteria</taxon>
        <taxon>Rickettsiales</taxon>
        <taxon>Rickettsiaceae</taxon>
        <taxon>Rickettsieae</taxon>
        <taxon>Rickettsia</taxon>
        <taxon>spotted fever group</taxon>
    </lineage>
</organism>
<geneLocation type="plasmid" evidence="1">
    <name>pREISMN_1</name>
</geneLocation>
<keyword evidence="2" id="KW-1185">Reference proteome</keyword>
<dbReference type="RefSeq" id="WP_008581385.1">
    <property type="nucleotide sequence ID" value="NZ_JFKF01000199.1"/>
</dbReference>
<reference evidence="1 2" key="1">
    <citation type="submission" date="2014-02" db="EMBL/GenBank/DDBJ databases">
        <title>Draft genome sequence of Rickettsia buchneri sp. nov. ISO7T.</title>
        <authorList>
            <person name="Felsheim R.F."/>
            <person name="Kurtti T.J."/>
            <person name="Munderloh U.G."/>
        </authorList>
    </citation>
    <scope>NUCLEOTIDE SEQUENCE [LARGE SCALE GENOMIC DNA]</scope>
    <source>
        <strain evidence="2">ISO7</strain>
        <plasmid evidence="1">pREISMN_1</plasmid>
    </source>
</reference>
<comment type="caution">
    <text evidence="1">The sequence shown here is derived from an EMBL/GenBank/DDBJ whole genome shotgun (WGS) entry which is preliminary data.</text>
</comment>